<proteinExistence type="predicted"/>
<dbReference type="AlphaFoldDB" id="A0A811NII1"/>
<gene>
    <name evidence="2" type="ORF">NCGR_LOCUS14728</name>
</gene>
<evidence type="ECO:0000313" key="2">
    <source>
        <dbReference type="EMBL" id="CAD6221453.1"/>
    </source>
</evidence>
<reference evidence="2" key="1">
    <citation type="submission" date="2020-10" db="EMBL/GenBank/DDBJ databases">
        <authorList>
            <person name="Han B."/>
            <person name="Lu T."/>
            <person name="Zhao Q."/>
            <person name="Huang X."/>
            <person name="Zhao Y."/>
        </authorList>
    </citation>
    <scope>NUCLEOTIDE SEQUENCE</scope>
</reference>
<comment type="caution">
    <text evidence="2">The sequence shown here is derived from an EMBL/GenBank/DDBJ whole genome shotgun (WGS) entry which is preliminary data.</text>
</comment>
<dbReference type="EMBL" id="CAJGYO010000003">
    <property type="protein sequence ID" value="CAD6221453.1"/>
    <property type="molecule type" value="Genomic_DNA"/>
</dbReference>
<dbReference type="OrthoDB" id="843671at2759"/>
<name>A0A811NII1_9POAL</name>
<dbReference type="InterPro" id="IPR025322">
    <property type="entry name" value="PADRE_dom"/>
</dbReference>
<accession>A0A811NII1</accession>
<dbReference type="Proteomes" id="UP000604825">
    <property type="component" value="Unassembled WGS sequence"/>
</dbReference>
<evidence type="ECO:0000313" key="3">
    <source>
        <dbReference type="Proteomes" id="UP000604825"/>
    </source>
</evidence>
<feature type="compositionally biased region" description="Polar residues" evidence="1">
    <location>
        <begin position="7"/>
        <end position="16"/>
    </location>
</feature>
<organism evidence="2 3">
    <name type="scientific">Miscanthus lutarioriparius</name>
    <dbReference type="NCBI Taxonomy" id="422564"/>
    <lineage>
        <taxon>Eukaryota</taxon>
        <taxon>Viridiplantae</taxon>
        <taxon>Streptophyta</taxon>
        <taxon>Embryophyta</taxon>
        <taxon>Tracheophyta</taxon>
        <taxon>Spermatophyta</taxon>
        <taxon>Magnoliopsida</taxon>
        <taxon>Liliopsida</taxon>
        <taxon>Poales</taxon>
        <taxon>Poaceae</taxon>
        <taxon>PACMAD clade</taxon>
        <taxon>Panicoideae</taxon>
        <taxon>Andropogonodae</taxon>
        <taxon>Andropogoneae</taxon>
        <taxon>Saccharinae</taxon>
        <taxon>Miscanthus</taxon>
    </lineage>
</organism>
<keyword evidence="3" id="KW-1185">Reference proteome</keyword>
<feature type="region of interest" description="Disordered" evidence="1">
    <location>
        <begin position="1"/>
        <end position="21"/>
    </location>
</feature>
<sequence>MGLCMSSGASGETTRTGAAPSKDTALVLMPSGEMREYPRPTTAARVLEDASATADGDSDWFLCDADGMGIEGAVPAVRDAEALRAGQIYFVLPAAARRRGLRREEVAALAVRASAALSSRATSAAAPGRRRRGAVVAPLVFAPPSEEDERAAAACKAAAAPPVRRPAAPRVRSGRRLERFASDLTAIPECERDDE</sequence>
<dbReference type="Pfam" id="PF14009">
    <property type="entry name" value="PADRE"/>
    <property type="match status" value="1"/>
</dbReference>
<protein>
    <submittedName>
        <fullName evidence="2">Uncharacterized protein</fullName>
    </submittedName>
</protein>
<dbReference type="PANTHER" id="PTHR33052">
    <property type="entry name" value="DUF4228 DOMAIN PROTEIN-RELATED"/>
    <property type="match status" value="1"/>
</dbReference>
<evidence type="ECO:0000256" key="1">
    <source>
        <dbReference type="SAM" id="MobiDB-lite"/>
    </source>
</evidence>